<dbReference type="OrthoDB" id="536958at2759"/>
<accession>A0A2K3DJP6</accession>
<feature type="chain" id="PRO_5014343050" evidence="2">
    <location>
        <begin position="39"/>
        <end position="497"/>
    </location>
</feature>
<feature type="region of interest" description="Disordered" evidence="1">
    <location>
        <begin position="239"/>
        <end position="293"/>
    </location>
</feature>
<dbReference type="Proteomes" id="UP000006906">
    <property type="component" value="Chromosome 7"/>
</dbReference>
<keyword evidence="4" id="KW-1185">Reference proteome</keyword>
<dbReference type="ExpressionAtlas" id="A0A2K3DJP6">
    <property type="expression patterns" value="baseline"/>
</dbReference>
<dbReference type="EMBL" id="CM008968">
    <property type="protein sequence ID" value="PNW80741.1"/>
    <property type="molecule type" value="Genomic_DNA"/>
</dbReference>
<proteinExistence type="predicted"/>
<feature type="signal peptide" evidence="2">
    <location>
        <begin position="1"/>
        <end position="38"/>
    </location>
</feature>
<evidence type="ECO:0000313" key="4">
    <source>
        <dbReference type="Proteomes" id="UP000006906"/>
    </source>
</evidence>
<sequence>MKPLKIPRTPPLHTTPRRQVSLGATVALLLALAPLAATRKAPHSHDVGDYCPPEPASGLMKFRSVQVENSVCVPNAVDVIGTSVYACFKEFRIDVVGCDVTMRADGDLYAGPGRLPCALFGLKGNLTPDGLEARVWADVDGRGLLDYFRNQPEAVTALKLASPQAVVKGIWAFLRTFTTDTRFADDSWIDGGKSNGKGRGAGRSSAGKHGLLVEEGERLPTGAADAWAEEDWQQEDWPLDSEAEGQEVAAEAEDRKQGSWRQLLAARSSREGEVDAGKGRIQRNPVPAKQRHGPMRVYRPAAARITVKVPNGCKYKYSIEPSSHVFEAPDRGRAVVHWRTVALTVAALSCVLSGVGLGVCTYFSRKHAEYVSTFWEYQAVKDQLGAELPPHTYQRLFGELPKSAAAAQEAAAAAAAAVKKHRAQSVAGGGGGAGGLGPAIQQHAPAALAAEAGEAQVIGAGEPDGISSRSSSAGGSELGTAADAVLKQEAAAAAQKP</sequence>
<dbReference type="PaxDb" id="3055-EDP05908"/>
<dbReference type="InParanoid" id="A0A2K3DJP6"/>
<name>A0A2K3DJP6_CHLRE</name>
<dbReference type="RefSeq" id="XP_001690649.2">
    <property type="nucleotide sequence ID" value="XM_001690597.2"/>
</dbReference>
<feature type="region of interest" description="Disordered" evidence="1">
    <location>
        <begin position="188"/>
        <end position="215"/>
    </location>
</feature>
<organism evidence="3 4">
    <name type="scientific">Chlamydomonas reinhardtii</name>
    <name type="common">Chlamydomonas smithii</name>
    <dbReference type="NCBI Taxonomy" id="3055"/>
    <lineage>
        <taxon>Eukaryota</taxon>
        <taxon>Viridiplantae</taxon>
        <taxon>Chlorophyta</taxon>
        <taxon>core chlorophytes</taxon>
        <taxon>Chlorophyceae</taxon>
        <taxon>CS clade</taxon>
        <taxon>Chlamydomonadales</taxon>
        <taxon>Chlamydomonadaceae</taxon>
        <taxon>Chlamydomonas</taxon>
    </lineage>
</organism>
<dbReference type="Gramene" id="PNW80741">
    <property type="protein sequence ID" value="PNW80741"/>
    <property type="gene ID" value="CHLRE_07g327900v5"/>
</dbReference>
<dbReference type="AlphaFoldDB" id="A0A2K3DJP6"/>
<dbReference type="GeneID" id="5716225"/>
<evidence type="ECO:0000313" key="3">
    <source>
        <dbReference type="EMBL" id="PNW80741.1"/>
    </source>
</evidence>
<evidence type="ECO:0000256" key="1">
    <source>
        <dbReference type="SAM" id="MobiDB-lite"/>
    </source>
</evidence>
<feature type="region of interest" description="Disordered" evidence="1">
    <location>
        <begin position="459"/>
        <end position="481"/>
    </location>
</feature>
<gene>
    <name evidence="3" type="ORF">CHLRE_07g327900v5</name>
</gene>
<feature type="compositionally biased region" description="Low complexity" evidence="1">
    <location>
        <begin position="465"/>
        <end position="481"/>
    </location>
</feature>
<protein>
    <submittedName>
        <fullName evidence="3">Uncharacterized protein</fullName>
    </submittedName>
</protein>
<reference evidence="3 4" key="1">
    <citation type="journal article" date="2007" name="Science">
        <title>The Chlamydomonas genome reveals the evolution of key animal and plant functions.</title>
        <authorList>
            <person name="Merchant S.S."/>
            <person name="Prochnik S.E."/>
            <person name="Vallon O."/>
            <person name="Harris E.H."/>
            <person name="Karpowicz S.J."/>
            <person name="Witman G.B."/>
            <person name="Terry A."/>
            <person name="Salamov A."/>
            <person name="Fritz-Laylin L.K."/>
            <person name="Marechal-Drouard L."/>
            <person name="Marshall W.F."/>
            <person name="Qu L.H."/>
            <person name="Nelson D.R."/>
            <person name="Sanderfoot A.A."/>
            <person name="Spalding M.H."/>
            <person name="Kapitonov V.V."/>
            <person name="Ren Q."/>
            <person name="Ferris P."/>
            <person name="Lindquist E."/>
            <person name="Shapiro H."/>
            <person name="Lucas S.M."/>
            <person name="Grimwood J."/>
            <person name="Schmutz J."/>
            <person name="Cardol P."/>
            <person name="Cerutti H."/>
            <person name="Chanfreau G."/>
            <person name="Chen C.L."/>
            <person name="Cognat V."/>
            <person name="Croft M.T."/>
            <person name="Dent R."/>
            <person name="Dutcher S."/>
            <person name="Fernandez E."/>
            <person name="Fukuzawa H."/>
            <person name="Gonzalez-Ballester D."/>
            <person name="Gonzalez-Halphen D."/>
            <person name="Hallmann A."/>
            <person name="Hanikenne M."/>
            <person name="Hippler M."/>
            <person name="Inwood W."/>
            <person name="Jabbari K."/>
            <person name="Kalanon M."/>
            <person name="Kuras R."/>
            <person name="Lefebvre P.A."/>
            <person name="Lemaire S.D."/>
            <person name="Lobanov A.V."/>
            <person name="Lohr M."/>
            <person name="Manuell A."/>
            <person name="Meier I."/>
            <person name="Mets L."/>
            <person name="Mittag M."/>
            <person name="Mittelmeier T."/>
            <person name="Moroney J.V."/>
            <person name="Moseley J."/>
            <person name="Napoli C."/>
            <person name="Nedelcu A.M."/>
            <person name="Niyogi K."/>
            <person name="Novoselov S.V."/>
            <person name="Paulsen I.T."/>
            <person name="Pazour G."/>
            <person name="Purton S."/>
            <person name="Ral J.P."/>
            <person name="Riano-Pachon D.M."/>
            <person name="Riekhof W."/>
            <person name="Rymarquis L."/>
            <person name="Schroda M."/>
            <person name="Stern D."/>
            <person name="Umen J."/>
            <person name="Willows R."/>
            <person name="Wilson N."/>
            <person name="Zimmer S.L."/>
            <person name="Allmer J."/>
            <person name="Balk J."/>
            <person name="Bisova K."/>
            <person name="Chen C.J."/>
            <person name="Elias M."/>
            <person name="Gendler K."/>
            <person name="Hauser C."/>
            <person name="Lamb M.R."/>
            <person name="Ledford H."/>
            <person name="Long J.C."/>
            <person name="Minagawa J."/>
            <person name="Page M.D."/>
            <person name="Pan J."/>
            <person name="Pootakham W."/>
            <person name="Roje S."/>
            <person name="Rose A."/>
            <person name="Stahlberg E."/>
            <person name="Terauchi A.M."/>
            <person name="Yang P."/>
            <person name="Ball S."/>
            <person name="Bowler C."/>
            <person name="Dieckmann C.L."/>
            <person name="Gladyshev V.N."/>
            <person name="Green P."/>
            <person name="Jorgensen R."/>
            <person name="Mayfield S."/>
            <person name="Mueller-Roeber B."/>
            <person name="Rajamani S."/>
            <person name="Sayre R.T."/>
            <person name="Brokstein P."/>
            <person name="Dubchak I."/>
            <person name="Goodstein D."/>
            <person name="Hornick L."/>
            <person name="Huang Y.W."/>
            <person name="Jhaveri J."/>
            <person name="Luo Y."/>
            <person name="Martinez D."/>
            <person name="Ngau W.C."/>
            <person name="Otillar B."/>
            <person name="Poliakov A."/>
            <person name="Porter A."/>
            <person name="Szajkowski L."/>
            <person name="Werner G."/>
            <person name="Zhou K."/>
            <person name="Grigoriev I.V."/>
            <person name="Rokhsar D.S."/>
            <person name="Grossman A.R."/>
        </authorList>
    </citation>
    <scope>NUCLEOTIDE SEQUENCE [LARGE SCALE GENOMIC DNA]</scope>
    <source>
        <strain evidence="4">CC-503</strain>
    </source>
</reference>
<keyword evidence="2" id="KW-0732">Signal</keyword>
<feature type="compositionally biased region" description="Basic and acidic residues" evidence="1">
    <location>
        <begin position="268"/>
        <end position="278"/>
    </location>
</feature>
<evidence type="ECO:0000256" key="2">
    <source>
        <dbReference type="SAM" id="SignalP"/>
    </source>
</evidence>
<dbReference type="KEGG" id="cre:CHLRE_07g327900v5"/>